<proteinExistence type="predicted"/>
<protein>
    <submittedName>
        <fullName evidence="1">Uncharacterized protein</fullName>
    </submittedName>
</protein>
<evidence type="ECO:0000313" key="2">
    <source>
        <dbReference type="Proteomes" id="UP000287701"/>
    </source>
</evidence>
<evidence type="ECO:0000313" key="1">
    <source>
        <dbReference type="EMBL" id="QAR30758.1"/>
    </source>
</evidence>
<dbReference type="EMBL" id="CP035107">
    <property type="protein sequence ID" value="QAR30758.1"/>
    <property type="molecule type" value="Genomic_DNA"/>
</dbReference>
<dbReference type="OrthoDB" id="1261782at2"/>
<organism evidence="1 2">
    <name type="scientific">Ornithobacterium rhinotracheale</name>
    <dbReference type="NCBI Taxonomy" id="28251"/>
    <lineage>
        <taxon>Bacteria</taxon>
        <taxon>Pseudomonadati</taxon>
        <taxon>Bacteroidota</taxon>
        <taxon>Flavobacteriia</taxon>
        <taxon>Flavobacteriales</taxon>
        <taxon>Weeksellaceae</taxon>
        <taxon>Ornithobacterium</taxon>
    </lineage>
</organism>
<gene>
    <name evidence="1" type="ORF">EQP59_05095</name>
</gene>
<reference evidence="1 2" key="1">
    <citation type="submission" date="2019-01" db="EMBL/GenBank/DDBJ databases">
        <title>Whole Genome of Ornithobacterium rhinotracheale FARPER-174b.</title>
        <authorList>
            <person name="Tataje-Lavanda L.A."/>
            <person name="Montalvan A."/>
            <person name="Montesinos R."/>
            <person name="Zimic M."/>
            <person name="Fernandez-Sanchez M."/>
            <person name="Fernandez-Diaz M."/>
        </authorList>
    </citation>
    <scope>NUCLEOTIDE SEQUENCE [LARGE SCALE GENOMIC DNA]</scope>
    <source>
        <strain evidence="1 2">FARPER-174b</strain>
    </source>
</reference>
<accession>A0A410JRY3</accession>
<dbReference type="Proteomes" id="UP000287701">
    <property type="component" value="Chromosome"/>
</dbReference>
<sequence>MAGGKIIRIVGGKNSIECDNWTVYTDEFNASAGGKSQFTADDGIYFGEPKEPPPAGKYFVKGWWTDENNNPIKEAKIGDAIRFHIQTKGIDDGEKINFAVYDWDNFKWLNDKLTLIEGDNKEKANIIIQNNTGFVEWTTGEGSLALIDEMFEGDEIELFVECSYKEETVNLPFMESDYLILSEKEEIITVLIELPHSTYTDKLNRKGLGGHTAIMIGDEYYDYGPQPNEGGNIYSEGRPWWDKSGATGNLVRQDMMDILNREFPNQQEINDYVNYYKKNKQSSFPVTNRYVLGIVGRVCLIDIHVKGSEKNKVEKWWKEKYQDLGNYSVWILFGEQCTTTVKKSIEESTDVFSTFDITSTTITPKGFLELLTTEGEHTYGSKKETTLTITSELRELPQDEINIFEADLNIRLNN</sequence>
<dbReference type="RefSeq" id="WP_128501233.1">
    <property type="nucleotide sequence ID" value="NZ_CP035107.1"/>
</dbReference>
<dbReference type="AlphaFoldDB" id="A0A410JRY3"/>
<name>A0A410JRY3_ORNRH</name>